<dbReference type="RefSeq" id="WP_212703639.1">
    <property type="nucleotide sequence ID" value="NZ_CP073581.1"/>
</dbReference>
<protein>
    <submittedName>
        <fullName evidence="2">Pyridoxamine 5'-phosphate oxidase family protein</fullName>
    </submittedName>
</protein>
<dbReference type="InterPro" id="IPR011576">
    <property type="entry name" value="Pyridox_Oxase_N"/>
</dbReference>
<keyword evidence="3" id="KW-1185">Reference proteome</keyword>
<dbReference type="PANTHER" id="PTHR42815">
    <property type="entry name" value="FAD-BINDING, PUTATIVE (AFU_ORTHOLOGUE AFUA_6G07600)-RELATED"/>
    <property type="match status" value="1"/>
</dbReference>
<evidence type="ECO:0000313" key="3">
    <source>
        <dbReference type="Proteomes" id="UP000683291"/>
    </source>
</evidence>
<dbReference type="Gene3D" id="2.30.110.10">
    <property type="entry name" value="Electron Transport, Fmn-binding Protein, Chain A"/>
    <property type="match status" value="1"/>
</dbReference>
<dbReference type="AlphaFoldDB" id="A0A975JBI0"/>
<dbReference type="KEGG" id="sual:KDD17_10655"/>
<gene>
    <name evidence="2" type="ORF">KDD17_10655</name>
</gene>
<sequence>MTNYADLMFTDAVLAEQAREGSAGMYDSRYDARPFDGLGEAEREFLAARDSIYIASVSQTGWPYIQHRGGPRGFLKVTAPDTVAFADYRGNRQLITKGNLAGEDRVSIFAMDYARKARLKLQGHGRLIDADDDPALADTLATDGQGRVQRLMILRIAGFDWNCPQFITPRFTTDEMTALIGPELTRLEAENAALRAQLADRNAP</sequence>
<evidence type="ECO:0000259" key="1">
    <source>
        <dbReference type="Pfam" id="PF01243"/>
    </source>
</evidence>
<dbReference type="EMBL" id="CP073581">
    <property type="protein sequence ID" value="QUJ75434.1"/>
    <property type="molecule type" value="Genomic_DNA"/>
</dbReference>
<feature type="domain" description="Pyridoxamine 5'-phosphate oxidase N-terminal" evidence="1">
    <location>
        <begin position="40"/>
        <end position="133"/>
    </location>
</feature>
<dbReference type="Proteomes" id="UP000683291">
    <property type="component" value="Chromosome 1"/>
</dbReference>
<dbReference type="SUPFAM" id="SSF50475">
    <property type="entry name" value="FMN-binding split barrel"/>
    <property type="match status" value="1"/>
</dbReference>
<reference evidence="2" key="1">
    <citation type="submission" date="2021-04" db="EMBL/GenBank/DDBJ databases">
        <title>Complete genome sequence for Sulfitobacter sp. strain JK7-1.</title>
        <authorList>
            <person name="Park S.-J."/>
        </authorList>
    </citation>
    <scope>NUCLEOTIDE SEQUENCE</scope>
    <source>
        <strain evidence="2">JK7-1</strain>
    </source>
</reference>
<evidence type="ECO:0000313" key="2">
    <source>
        <dbReference type="EMBL" id="QUJ75434.1"/>
    </source>
</evidence>
<organism evidence="2 3">
    <name type="scientific">Sulfitobacter albidus</name>
    <dbReference type="NCBI Taxonomy" id="2829501"/>
    <lineage>
        <taxon>Bacteria</taxon>
        <taxon>Pseudomonadati</taxon>
        <taxon>Pseudomonadota</taxon>
        <taxon>Alphaproteobacteria</taxon>
        <taxon>Rhodobacterales</taxon>
        <taxon>Roseobacteraceae</taxon>
        <taxon>Sulfitobacter</taxon>
    </lineage>
</organism>
<name>A0A975JBI0_9RHOB</name>
<dbReference type="PANTHER" id="PTHR42815:SF2">
    <property type="entry name" value="FAD-BINDING, PUTATIVE (AFU_ORTHOLOGUE AFUA_6G07600)-RELATED"/>
    <property type="match status" value="1"/>
</dbReference>
<proteinExistence type="predicted"/>
<dbReference type="InterPro" id="IPR012349">
    <property type="entry name" value="Split_barrel_FMN-bd"/>
</dbReference>
<dbReference type="Pfam" id="PF01243">
    <property type="entry name" value="PNPOx_N"/>
    <property type="match status" value="1"/>
</dbReference>
<accession>A0A975JBI0</accession>